<feature type="domain" description="NodB homology" evidence="8">
    <location>
        <begin position="85"/>
        <end position="319"/>
    </location>
</feature>
<keyword evidence="3" id="KW-0336">GPI-anchor</keyword>
<evidence type="ECO:0000313" key="9">
    <source>
        <dbReference type="EMBL" id="RSH94230.1"/>
    </source>
</evidence>
<keyword evidence="6" id="KW-0449">Lipoprotein</keyword>
<dbReference type="STRING" id="1890683.A0A427YSY7"/>
<dbReference type="GO" id="GO:0071555">
    <property type="term" value="P:cell wall organization"/>
    <property type="evidence" value="ECO:0007669"/>
    <property type="project" value="UniProtKB-KW"/>
</dbReference>
<dbReference type="InterPro" id="IPR002509">
    <property type="entry name" value="NODB_dom"/>
</dbReference>
<evidence type="ECO:0000256" key="4">
    <source>
        <dbReference type="ARBA" id="ARBA00023136"/>
    </source>
</evidence>
<gene>
    <name evidence="9" type="ORF">EHS25_004033</name>
</gene>
<dbReference type="GO" id="GO:0098552">
    <property type="term" value="C:side of membrane"/>
    <property type="evidence" value="ECO:0007669"/>
    <property type="project" value="UniProtKB-KW"/>
</dbReference>
<proteinExistence type="predicted"/>
<accession>A0A427YSY7</accession>
<dbReference type="Gene3D" id="3.20.20.370">
    <property type="entry name" value="Glycoside hydrolase/deacetylase"/>
    <property type="match status" value="1"/>
</dbReference>
<evidence type="ECO:0000313" key="10">
    <source>
        <dbReference type="Proteomes" id="UP000279259"/>
    </source>
</evidence>
<dbReference type="AlphaFoldDB" id="A0A427YSY7"/>
<evidence type="ECO:0000256" key="7">
    <source>
        <dbReference type="ARBA" id="ARBA00023316"/>
    </source>
</evidence>
<comment type="subcellular location">
    <subcellularLocation>
        <location evidence="1">Cell membrane</location>
        <topology evidence="1">Lipid-anchor</topology>
        <topology evidence="1">GPI-anchor</topology>
    </subcellularLocation>
</comment>
<keyword evidence="7" id="KW-0961">Cell wall biogenesis/degradation</keyword>
<dbReference type="PROSITE" id="PS51677">
    <property type="entry name" value="NODB"/>
    <property type="match status" value="1"/>
</dbReference>
<protein>
    <recommendedName>
        <fullName evidence="8">NodB homology domain-containing protein</fullName>
    </recommendedName>
</protein>
<keyword evidence="10" id="KW-1185">Reference proteome</keyword>
<name>A0A427YSY7_9TREE</name>
<comment type="caution">
    <text evidence="9">The sequence shown here is derived from an EMBL/GenBank/DDBJ whole genome shotgun (WGS) entry which is preliminary data.</text>
</comment>
<sequence>MTANVNASADDLTKEPFYLPPRDFVGYGLDSPENCWPNGKKIAVSFVLNYEEGAEHSLWNGDDMSCNNLHELHYERQTVYGKRDCMTESMFEYGIRQGLPRLLKLFREFGWQWTTWACARAFETSGDYPKMLVEDGHEIACHGNRWRIHGTHSAQEKAHINKSFDRLQASTGLPDVPTGWFLGNGSIRQKLVRAQVHKERGIPLLYCSDTYAGDVPYYIPNPLAEVYGEKDDGMLMIPYSLCTNDHRFIVAGGAGVAAPEDFFELLKGEFDQLYAEGVAGRPKMMTIAMHNRMVGKPGRIMALRRFMEYIRGVPDVWVCTRSEIAKHWREKYPYEEVGATFKLHNEHLR</sequence>
<keyword evidence="4" id="KW-0472">Membrane</keyword>
<evidence type="ECO:0000256" key="2">
    <source>
        <dbReference type="ARBA" id="ARBA00022475"/>
    </source>
</evidence>
<dbReference type="PANTHER" id="PTHR43123:SF1">
    <property type="entry name" value="POLYSACCHARIDE DEACETYLASE-RELATED"/>
    <property type="match status" value="1"/>
</dbReference>
<evidence type="ECO:0000256" key="1">
    <source>
        <dbReference type="ARBA" id="ARBA00004609"/>
    </source>
</evidence>
<dbReference type="PANTHER" id="PTHR43123">
    <property type="entry name" value="POLYSACCHARIDE DEACETYLASE-RELATED"/>
    <property type="match status" value="1"/>
</dbReference>
<dbReference type="GO" id="GO:0005975">
    <property type="term" value="P:carbohydrate metabolic process"/>
    <property type="evidence" value="ECO:0007669"/>
    <property type="project" value="InterPro"/>
</dbReference>
<evidence type="ECO:0000256" key="5">
    <source>
        <dbReference type="ARBA" id="ARBA00023180"/>
    </source>
</evidence>
<dbReference type="InterPro" id="IPR011330">
    <property type="entry name" value="Glyco_hydro/deAcase_b/a-brl"/>
</dbReference>
<dbReference type="Proteomes" id="UP000279259">
    <property type="component" value="Unassembled WGS sequence"/>
</dbReference>
<dbReference type="EMBL" id="RSCD01000002">
    <property type="protein sequence ID" value="RSH94230.1"/>
    <property type="molecule type" value="Genomic_DNA"/>
</dbReference>
<evidence type="ECO:0000256" key="3">
    <source>
        <dbReference type="ARBA" id="ARBA00022622"/>
    </source>
</evidence>
<dbReference type="SUPFAM" id="SSF88713">
    <property type="entry name" value="Glycoside hydrolase/deacetylase"/>
    <property type="match status" value="1"/>
</dbReference>
<dbReference type="GO" id="GO:0005886">
    <property type="term" value="C:plasma membrane"/>
    <property type="evidence" value="ECO:0007669"/>
    <property type="project" value="UniProtKB-SubCell"/>
</dbReference>
<dbReference type="OrthoDB" id="9970124at2759"/>
<organism evidence="9 10">
    <name type="scientific">Saitozyma podzolica</name>
    <dbReference type="NCBI Taxonomy" id="1890683"/>
    <lineage>
        <taxon>Eukaryota</taxon>
        <taxon>Fungi</taxon>
        <taxon>Dikarya</taxon>
        <taxon>Basidiomycota</taxon>
        <taxon>Agaricomycotina</taxon>
        <taxon>Tremellomycetes</taxon>
        <taxon>Tremellales</taxon>
        <taxon>Trimorphomycetaceae</taxon>
        <taxon>Saitozyma</taxon>
    </lineage>
</organism>
<reference evidence="9 10" key="1">
    <citation type="submission" date="2018-11" db="EMBL/GenBank/DDBJ databases">
        <title>Genome sequence of Saitozyma podzolica DSM 27192.</title>
        <authorList>
            <person name="Aliyu H."/>
            <person name="Gorte O."/>
            <person name="Ochsenreither K."/>
        </authorList>
    </citation>
    <scope>NUCLEOTIDE SEQUENCE [LARGE SCALE GENOMIC DNA]</scope>
    <source>
        <strain evidence="9 10">DSM 27192</strain>
    </source>
</reference>
<evidence type="ECO:0000256" key="6">
    <source>
        <dbReference type="ARBA" id="ARBA00023288"/>
    </source>
</evidence>
<evidence type="ECO:0000259" key="8">
    <source>
        <dbReference type="PROSITE" id="PS51677"/>
    </source>
</evidence>
<keyword evidence="5" id="KW-0325">Glycoprotein</keyword>
<keyword evidence="2" id="KW-1003">Cell membrane</keyword>
<dbReference type="Pfam" id="PF01522">
    <property type="entry name" value="Polysacc_deac_1"/>
    <property type="match status" value="1"/>
</dbReference>
<dbReference type="GO" id="GO:0016810">
    <property type="term" value="F:hydrolase activity, acting on carbon-nitrogen (but not peptide) bonds"/>
    <property type="evidence" value="ECO:0007669"/>
    <property type="project" value="InterPro"/>
</dbReference>